<keyword evidence="2" id="KW-0472">Membrane</keyword>
<feature type="compositionally biased region" description="Polar residues" evidence="1">
    <location>
        <begin position="308"/>
        <end position="326"/>
    </location>
</feature>
<name>A0A1G8HGN0_9ACTN</name>
<accession>A0A1G8HGN0</accession>
<feature type="region of interest" description="Disordered" evidence="1">
    <location>
        <begin position="1"/>
        <end position="181"/>
    </location>
</feature>
<feature type="compositionally biased region" description="Pro residues" evidence="1">
    <location>
        <begin position="357"/>
        <end position="369"/>
    </location>
</feature>
<dbReference type="Proteomes" id="UP000198923">
    <property type="component" value="Unassembled WGS sequence"/>
</dbReference>
<keyword evidence="4" id="KW-1185">Reference proteome</keyword>
<organism evidence="3 4">
    <name type="scientific">Sinosporangium album</name>
    <dbReference type="NCBI Taxonomy" id="504805"/>
    <lineage>
        <taxon>Bacteria</taxon>
        <taxon>Bacillati</taxon>
        <taxon>Actinomycetota</taxon>
        <taxon>Actinomycetes</taxon>
        <taxon>Streptosporangiales</taxon>
        <taxon>Streptosporangiaceae</taxon>
        <taxon>Sinosporangium</taxon>
    </lineage>
</organism>
<feature type="compositionally biased region" description="Low complexity" evidence="1">
    <location>
        <begin position="90"/>
        <end position="104"/>
    </location>
</feature>
<evidence type="ECO:0000256" key="2">
    <source>
        <dbReference type="SAM" id="Phobius"/>
    </source>
</evidence>
<evidence type="ECO:0000313" key="3">
    <source>
        <dbReference type="EMBL" id="SDI05816.1"/>
    </source>
</evidence>
<reference evidence="3 4" key="1">
    <citation type="submission" date="2016-10" db="EMBL/GenBank/DDBJ databases">
        <authorList>
            <person name="de Groot N.N."/>
        </authorList>
    </citation>
    <scope>NUCLEOTIDE SEQUENCE [LARGE SCALE GENOMIC DNA]</scope>
    <source>
        <strain evidence="3 4">CPCC 201354</strain>
    </source>
</reference>
<evidence type="ECO:0000313" key="4">
    <source>
        <dbReference type="Proteomes" id="UP000198923"/>
    </source>
</evidence>
<dbReference type="AlphaFoldDB" id="A0A1G8HGN0"/>
<feature type="compositionally biased region" description="Basic and acidic residues" evidence="1">
    <location>
        <begin position="45"/>
        <end position="56"/>
    </location>
</feature>
<feature type="compositionally biased region" description="Pro residues" evidence="1">
    <location>
        <begin position="241"/>
        <end position="257"/>
    </location>
</feature>
<keyword evidence="2" id="KW-1133">Transmembrane helix</keyword>
<gene>
    <name evidence="3" type="ORF">SAMN05421505_13224</name>
</gene>
<keyword evidence="2" id="KW-0812">Transmembrane</keyword>
<proteinExistence type="predicted"/>
<sequence>MSDSSRGRHPYGHNPDEWDSVTSKPEFRHEKEADLGSGDDEFWNENEHDLPRERRPMSLGAAAEESEQRRGDESAPEPAEPGFGPVETISGPSSNSKVSSPKVGASGDGPPKVGAARANASGSPEEPGRPGGLGDVGRVGRVGRSRQSGETTAPSGKGGAPRAPESWHGDDLSDLDDDEPRTRPAIRFGRVAAVATAGVLVMLLLGDLIFARSAPPVGTANISAPKTIILEPQDDPVQLQAPPPPPQGADVAPPAPSPAVQLPTGAIPAPAVPHARAPQAGVPQAGVPTRAGGPTAAPSTRARANAKPTATKTRTPNRVSPTTRSRGVNPPPPPGDNAPRPKRTPVGPTTAATSSKPAPPPQPPPPPPELAASSYSLHIADRSSGTVQLTARTGNITWSASAPSSQTVGYSPHAGTIAQGSSTTLTLTAPTSGHPPGSCGKAFSNSVRITWGGDNKGTTKNDSFSITLAYFLQC</sequence>
<feature type="compositionally biased region" description="Basic and acidic residues" evidence="1">
    <location>
        <begin position="25"/>
        <end position="34"/>
    </location>
</feature>
<feature type="transmembrane region" description="Helical" evidence="2">
    <location>
        <begin position="191"/>
        <end position="211"/>
    </location>
</feature>
<dbReference type="EMBL" id="FNCN01000032">
    <property type="protein sequence ID" value="SDI05816.1"/>
    <property type="molecule type" value="Genomic_DNA"/>
</dbReference>
<feature type="region of interest" description="Disordered" evidence="1">
    <location>
        <begin position="235"/>
        <end position="372"/>
    </location>
</feature>
<protein>
    <submittedName>
        <fullName evidence="3">Uncharacterized protein</fullName>
    </submittedName>
</protein>
<evidence type="ECO:0000256" key="1">
    <source>
        <dbReference type="SAM" id="MobiDB-lite"/>
    </source>
</evidence>